<gene>
    <name evidence="1" type="ORF">E2R66_26180</name>
</gene>
<evidence type="ECO:0000313" key="2">
    <source>
        <dbReference type="Proteomes" id="UP000297540"/>
    </source>
</evidence>
<dbReference type="OrthoDB" id="1494296at2"/>
<sequence>MKRYLIWGMLFASCTINQKLSGTYHANGIDYNDTLKLNKNGSFVLRVETTESKPTCTGQWQFLTKDTILLKCNPEGISEMISNTYISEREMKIVLLRDGKIKYKNMILIKAP</sequence>
<dbReference type="RefSeq" id="WP_133236524.1">
    <property type="nucleotide sequence ID" value="NZ_SOZE01000047.1"/>
</dbReference>
<protein>
    <recommendedName>
        <fullName evidence="3">Lipocalin-like domain-containing protein</fullName>
    </recommendedName>
</protein>
<keyword evidence="2" id="KW-1185">Reference proteome</keyword>
<dbReference type="AlphaFoldDB" id="A0A4Y8S451"/>
<accession>A0A4Y8S451</accession>
<proteinExistence type="predicted"/>
<evidence type="ECO:0000313" key="1">
    <source>
        <dbReference type="EMBL" id="TFF33350.1"/>
    </source>
</evidence>
<dbReference type="Proteomes" id="UP000297540">
    <property type="component" value="Unassembled WGS sequence"/>
</dbReference>
<evidence type="ECO:0008006" key="3">
    <source>
        <dbReference type="Google" id="ProtNLM"/>
    </source>
</evidence>
<comment type="caution">
    <text evidence="1">The sequence shown here is derived from an EMBL/GenBank/DDBJ whole genome shotgun (WGS) entry which is preliminary data.</text>
</comment>
<dbReference type="EMBL" id="SOZE01000047">
    <property type="protein sequence ID" value="TFF33350.1"/>
    <property type="molecule type" value="Genomic_DNA"/>
</dbReference>
<reference evidence="1 2" key="1">
    <citation type="journal article" date="2017" name="Int. J. Syst. Evol. Microbiol.">
        <title>Mucilaginibacterpsychrotolerans sp. nov., isolated from peatlands.</title>
        <authorList>
            <person name="Deng Y."/>
            <person name="Shen L."/>
            <person name="Xu B."/>
            <person name="Liu Y."/>
            <person name="Gu Z."/>
            <person name="Liu H."/>
            <person name="Zhou Y."/>
        </authorList>
    </citation>
    <scope>NUCLEOTIDE SEQUENCE [LARGE SCALE GENOMIC DNA]</scope>
    <source>
        <strain evidence="1 2">NH7-4</strain>
    </source>
</reference>
<organism evidence="1 2">
    <name type="scientific">Mucilaginibacter psychrotolerans</name>
    <dbReference type="NCBI Taxonomy" id="1524096"/>
    <lineage>
        <taxon>Bacteria</taxon>
        <taxon>Pseudomonadati</taxon>
        <taxon>Bacteroidota</taxon>
        <taxon>Sphingobacteriia</taxon>
        <taxon>Sphingobacteriales</taxon>
        <taxon>Sphingobacteriaceae</taxon>
        <taxon>Mucilaginibacter</taxon>
    </lineage>
</organism>
<name>A0A4Y8S451_9SPHI</name>